<dbReference type="RefSeq" id="WP_086540730.1">
    <property type="nucleotide sequence ID" value="NZ_MSSW01000011.1"/>
</dbReference>
<keyword evidence="1" id="KW-0067">ATP-binding</keyword>
<evidence type="ECO:0000313" key="2">
    <source>
        <dbReference type="Proteomes" id="UP000256405"/>
    </source>
</evidence>
<dbReference type="Gene3D" id="3.30.565.60">
    <property type="match status" value="1"/>
</dbReference>
<comment type="caution">
    <text evidence="1">The sequence shown here is derived from an EMBL/GenBank/DDBJ whole genome shotgun (WGS) entry which is preliminary data.</text>
</comment>
<keyword evidence="1" id="KW-0347">Helicase</keyword>
<dbReference type="InterPro" id="IPR038475">
    <property type="entry name" value="RecG_C_sf"/>
</dbReference>
<protein>
    <submittedName>
        <fullName evidence="1">ATP-dependent DNA helicase recG-like protein</fullName>
    </submittedName>
</protein>
<gene>
    <name evidence="1" type="ORF">C8N25_101307</name>
</gene>
<dbReference type="Proteomes" id="UP000256405">
    <property type="component" value="Unassembled WGS sequence"/>
</dbReference>
<dbReference type="AlphaFoldDB" id="A0A3E0EA04"/>
<dbReference type="GO" id="GO:0004386">
    <property type="term" value="F:helicase activity"/>
    <property type="evidence" value="ECO:0007669"/>
    <property type="project" value="UniProtKB-KW"/>
</dbReference>
<reference evidence="1 2" key="1">
    <citation type="submission" date="2018-08" db="EMBL/GenBank/DDBJ databases">
        <title>Genomic Encyclopedia of Archaeal and Bacterial Type Strains, Phase II (KMG-II): from individual species to whole genera.</title>
        <authorList>
            <person name="Goeker M."/>
        </authorList>
    </citation>
    <scope>NUCLEOTIDE SEQUENCE [LARGE SCALE GENOMIC DNA]</scope>
    <source>
        <strain evidence="1 2">DSM 15986</strain>
    </source>
</reference>
<keyword evidence="1" id="KW-0547">Nucleotide-binding</keyword>
<accession>A0A3E0EA04</accession>
<keyword evidence="2" id="KW-1185">Reference proteome</keyword>
<sequence>MKFTQCQLDHISRPRNPKIADACFKSGYIDTWGRGTLKIISECEEAGPPEPEIIEKDGGVQVTIYRETIGGQVGGQIGGQIGGQVGELSDRQ</sequence>
<dbReference type="EMBL" id="QUNF01000001">
    <property type="protein sequence ID" value="REG94480.1"/>
    <property type="molecule type" value="Genomic_DNA"/>
</dbReference>
<evidence type="ECO:0000313" key="1">
    <source>
        <dbReference type="EMBL" id="REG94480.1"/>
    </source>
</evidence>
<dbReference type="Pfam" id="PF13749">
    <property type="entry name" value="HATPase_c_4"/>
    <property type="match status" value="1"/>
</dbReference>
<name>A0A3E0EA04_9BACT</name>
<proteinExistence type="predicted"/>
<keyword evidence="1" id="KW-0378">Hydrolase</keyword>
<organism evidence="1 2">
    <name type="scientific">Algoriphagus antarcticus</name>
    <dbReference type="NCBI Taxonomy" id="238540"/>
    <lineage>
        <taxon>Bacteria</taxon>
        <taxon>Pseudomonadati</taxon>
        <taxon>Bacteroidota</taxon>
        <taxon>Cytophagia</taxon>
        <taxon>Cytophagales</taxon>
        <taxon>Cyclobacteriaceae</taxon>
        <taxon>Algoriphagus</taxon>
    </lineage>
</organism>